<dbReference type="OrthoDB" id="5855668at2759"/>
<dbReference type="InterPro" id="IPR001841">
    <property type="entry name" value="Znf_RING"/>
</dbReference>
<dbReference type="GO" id="GO:0016055">
    <property type="term" value="P:Wnt signaling pathway"/>
    <property type="evidence" value="ECO:0007669"/>
    <property type="project" value="UniProtKB-KW"/>
</dbReference>
<comment type="subcellular location">
    <subcellularLocation>
        <location evidence="2">Cytoplasm</location>
    </subcellularLocation>
</comment>
<evidence type="ECO:0000256" key="3">
    <source>
        <dbReference type="ARBA" id="ARBA00006672"/>
    </source>
</evidence>
<dbReference type="PROSITE" id="PS50089">
    <property type="entry name" value="ZF_RING_2"/>
    <property type="match status" value="1"/>
</dbReference>
<dbReference type="PROSITE" id="PS01282">
    <property type="entry name" value="BIR_REPEAT_1"/>
    <property type="match status" value="1"/>
</dbReference>
<evidence type="ECO:0000256" key="6">
    <source>
        <dbReference type="ARBA" id="ARBA00022679"/>
    </source>
</evidence>
<organism evidence="20 21">
    <name type="scientific">Chanos chanos</name>
    <name type="common">Milkfish</name>
    <name type="synonym">Mugil chanos</name>
    <dbReference type="NCBI Taxonomy" id="29144"/>
    <lineage>
        <taxon>Eukaryota</taxon>
        <taxon>Metazoa</taxon>
        <taxon>Chordata</taxon>
        <taxon>Craniata</taxon>
        <taxon>Vertebrata</taxon>
        <taxon>Euteleostomi</taxon>
        <taxon>Actinopterygii</taxon>
        <taxon>Neopterygii</taxon>
        <taxon>Teleostei</taxon>
        <taxon>Ostariophysi</taxon>
        <taxon>Gonorynchiformes</taxon>
        <taxon>Chanidae</taxon>
        <taxon>Chanos</taxon>
    </lineage>
</organism>
<keyword evidence="7" id="KW-0879">Wnt signaling pathway</keyword>
<dbReference type="CTD" id="331"/>
<dbReference type="RefSeq" id="XP_030622416.1">
    <property type="nucleotide sequence ID" value="XM_030766556.1"/>
</dbReference>
<dbReference type="PROSITE" id="PS50143">
    <property type="entry name" value="BIR_REPEAT_2"/>
    <property type="match status" value="3"/>
</dbReference>
<name>A0A6J2UTI2_CHACN</name>
<evidence type="ECO:0000256" key="4">
    <source>
        <dbReference type="ARBA" id="ARBA00012483"/>
    </source>
</evidence>
<dbReference type="GO" id="GO:0005634">
    <property type="term" value="C:nucleus"/>
    <property type="evidence" value="ECO:0007669"/>
    <property type="project" value="TreeGrafter"/>
</dbReference>
<dbReference type="PANTHER" id="PTHR10044">
    <property type="entry name" value="INHIBITOR OF APOPTOSIS"/>
    <property type="match status" value="1"/>
</dbReference>
<dbReference type="AlphaFoldDB" id="A0A6J2UTI2"/>
<evidence type="ECO:0000256" key="18">
    <source>
        <dbReference type="PROSITE-ProRule" id="PRU00175"/>
    </source>
</evidence>
<evidence type="ECO:0000313" key="20">
    <source>
        <dbReference type="Proteomes" id="UP000504632"/>
    </source>
</evidence>
<dbReference type="InterPro" id="IPR017900">
    <property type="entry name" value="4Fe4S_Fe_S_CS"/>
</dbReference>
<dbReference type="InterPro" id="IPR013083">
    <property type="entry name" value="Znf_RING/FYVE/PHD"/>
</dbReference>
<dbReference type="InterPro" id="IPR050784">
    <property type="entry name" value="IAP"/>
</dbReference>
<keyword evidence="6" id="KW-0808">Transferase</keyword>
<dbReference type="EC" id="2.3.2.27" evidence="4"/>
<evidence type="ECO:0000256" key="15">
    <source>
        <dbReference type="ARBA" id="ARBA00044214"/>
    </source>
</evidence>
<dbReference type="CDD" id="cd14321">
    <property type="entry name" value="UBA_IAPs"/>
    <property type="match status" value="1"/>
</dbReference>
<dbReference type="GO" id="GO:0043027">
    <property type="term" value="F:cysteine-type endopeptidase inhibitor activity involved in apoptotic process"/>
    <property type="evidence" value="ECO:0007669"/>
    <property type="project" value="TreeGrafter"/>
</dbReference>
<dbReference type="Pfam" id="PF00653">
    <property type="entry name" value="BIR"/>
    <property type="match status" value="3"/>
</dbReference>
<evidence type="ECO:0000256" key="2">
    <source>
        <dbReference type="ARBA" id="ARBA00004496"/>
    </source>
</evidence>
<feature type="domain" description="RING-type" evidence="19">
    <location>
        <begin position="403"/>
        <end position="437"/>
    </location>
</feature>
<gene>
    <name evidence="21" type="primary">xiap</name>
</gene>
<evidence type="ECO:0000256" key="13">
    <source>
        <dbReference type="ARBA" id="ARBA00022833"/>
    </source>
</evidence>
<dbReference type="GO" id="GO:0005737">
    <property type="term" value="C:cytoplasm"/>
    <property type="evidence" value="ECO:0007669"/>
    <property type="project" value="UniProtKB-SubCell"/>
</dbReference>
<dbReference type="GO" id="GO:0031398">
    <property type="term" value="P:positive regulation of protein ubiquitination"/>
    <property type="evidence" value="ECO:0007669"/>
    <property type="project" value="TreeGrafter"/>
</dbReference>
<dbReference type="InParanoid" id="A0A6J2UTI2"/>
<accession>A0A6J2UTI2</accession>
<keyword evidence="8" id="KW-0053">Apoptosis</keyword>
<evidence type="ECO:0000256" key="16">
    <source>
        <dbReference type="ARBA" id="ARBA00044224"/>
    </source>
</evidence>
<dbReference type="FunFam" id="1.10.1170.10:FF:000002">
    <property type="entry name" value="Baculoviral IAP repeat containing 7"/>
    <property type="match status" value="1"/>
</dbReference>
<protein>
    <recommendedName>
        <fullName evidence="14">E3 ubiquitin-protein ligase XIAP</fullName>
        <ecNumber evidence="4">2.3.2.27</ecNumber>
    </recommendedName>
    <alternativeName>
        <fullName evidence="15">Baculoviral IAP repeat-containing protein 4</fullName>
    </alternativeName>
    <alternativeName>
        <fullName evidence="17">RING-type E3 ubiquitin transferase XIAP</fullName>
    </alternativeName>
    <alternativeName>
        <fullName evidence="16">X-linked inhibitor of apoptosis protein</fullName>
    </alternativeName>
</protein>
<comment type="catalytic activity">
    <reaction evidence="1">
        <text>S-ubiquitinyl-[E2 ubiquitin-conjugating enzyme]-L-cysteine + [acceptor protein]-L-lysine = [E2 ubiquitin-conjugating enzyme]-L-cysteine + N(6)-ubiquitinyl-[acceptor protein]-L-lysine.</text>
        <dbReference type="EC" id="2.3.2.27"/>
    </reaction>
</comment>
<keyword evidence="11 18" id="KW-0863">Zinc-finger</keyword>
<evidence type="ECO:0000256" key="8">
    <source>
        <dbReference type="ARBA" id="ARBA00022703"/>
    </source>
</evidence>
<dbReference type="InterPro" id="IPR001370">
    <property type="entry name" value="BIR_rpt"/>
</dbReference>
<dbReference type="CDD" id="cd00022">
    <property type="entry name" value="BIR"/>
    <property type="match status" value="3"/>
</dbReference>
<keyword evidence="9" id="KW-0479">Metal-binding</keyword>
<dbReference type="Gene3D" id="3.30.40.10">
    <property type="entry name" value="Zinc/RING finger domain, C3HC4 (zinc finger)"/>
    <property type="match status" value="1"/>
</dbReference>
<dbReference type="GO" id="GO:0006915">
    <property type="term" value="P:apoptotic process"/>
    <property type="evidence" value="ECO:0007669"/>
    <property type="project" value="UniProtKB-KW"/>
</dbReference>
<evidence type="ECO:0000256" key="17">
    <source>
        <dbReference type="ARBA" id="ARBA00044244"/>
    </source>
</evidence>
<dbReference type="PROSITE" id="PS00198">
    <property type="entry name" value="4FE4S_FER_1"/>
    <property type="match status" value="1"/>
</dbReference>
<keyword evidence="20" id="KW-1185">Reference proteome</keyword>
<dbReference type="GO" id="GO:0090263">
    <property type="term" value="P:positive regulation of canonical Wnt signaling pathway"/>
    <property type="evidence" value="ECO:0007669"/>
    <property type="project" value="TreeGrafter"/>
</dbReference>
<dbReference type="SMART" id="SM00238">
    <property type="entry name" value="BIR"/>
    <property type="match status" value="3"/>
</dbReference>
<evidence type="ECO:0000256" key="5">
    <source>
        <dbReference type="ARBA" id="ARBA00022490"/>
    </source>
</evidence>
<evidence type="ECO:0000256" key="1">
    <source>
        <dbReference type="ARBA" id="ARBA00000900"/>
    </source>
</evidence>
<evidence type="ECO:0000256" key="11">
    <source>
        <dbReference type="ARBA" id="ARBA00022771"/>
    </source>
</evidence>
<keyword evidence="13" id="KW-0862">Zinc</keyword>
<evidence type="ECO:0000313" key="21">
    <source>
        <dbReference type="RefSeq" id="XP_030622416.1"/>
    </source>
</evidence>
<dbReference type="GeneID" id="115805860"/>
<dbReference type="GO" id="GO:0061630">
    <property type="term" value="F:ubiquitin protein ligase activity"/>
    <property type="evidence" value="ECO:0007669"/>
    <property type="project" value="UniProtKB-EC"/>
</dbReference>
<evidence type="ECO:0000256" key="7">
    <source>
        <dbReference type="ARBA" id="ARBA00022687"/>
    </source>
</evidence>
<evidence type="ECO:0000256" key="9">
    <source>
        <dbReference type="ARBA" id="ARBA00022723"/>
    </source>
</evidence>
<dbReference type="Gene3D" id="1.10.8.10">
    <property type="entry name" value="DNA helicase RuvA subunit, C-terminal domain"/>
    <property type="match status" value="1"/>
</dbReference>
<proteinExistence type="inferred from homology"/>
<comment type="similarity">
    <text evidence="3">Belongs to the IAP family.</text>
</comment>
<dbReference type="GO" id="GO:0043066">
    <property type="term" value="P:negative regulation of apoptotic process"/>
    <property type="evidence" value="ECO:0007669"/>
    <property type="project" value="TreeGrafter"/>
</dbReference>
<evidence type="ECO:0000256" key="10">
    <source>
        <dbReference type="ARBA" id="ARBA00022737"/>
    </source>
</evidence>
<dbReference type="PANTHER" id="PTHR10044:SF115">
    <property type="entry name" value="E3 UBIQUITIN-PROTEIN LIGASE XIAP"/>
    <property type="match status" value="1"/>
</dbReference>
<evidence type="ECO:0000259" key="19">
    <source>
        <dbReference type="PROSITE" id="PS50089"/>
    </source>
</evidence>
<dbReference type="GO" id="GO:0008270">
    <property type="term" value="F:zinc ion binding"/>
    <property type="evidence" value="ECO:0007669"/>
    <property type="project" value="UniProtKB-KW"/>
</dbReference>
<keyword evidence="10" id="KW-0677">Repeat</keyword>
<evidence type="ECO:0000256" key="14">
    <source>
        <dbReference type="ARBA" id="ARBA00044089"/>
    </source>
</evidence>
<keyword evidence="5" id="KW-0963">Cytoplasm</keyword>
<sequence length="450" mass="51515">MAGFSDDGQLQTDDSADWAMMQTRLESFRDFPRAKDVSAERLARAGFYFTGRSDQVRCFSCQKTVENWNKGDAPARRHHEASPECRYLSCTHRINSEPISNGSTYDEEAEAMEFRLRTGEVVDESTYPMMPHMKSEDDRFNTFTNWPPSAPVRPEDLAQAGLFYLGTSDRVQCFCCGGMLTGWEPGDNAWDEHSRHFPNCFFILGHDVGNVPSELPRQSRGMEAFENRLDSFRGAKHPVEPERLARAGFYSTGLQDRVTCFRCGGTIKDWQPDEDPWEEHARHYPGCSFVMEEKGPEFVTSVHLRDPKQTHSHQNGFSSHEKASNVMQSDIAHKVVEMGFDPVKVERTILEKIRRTGRGYSTADELVQDFMNDTMESESEGSKDNDDEDPLKKLDRLQREKRCKVCMDRDICVVFTPCAHLVTCEKCSECLHKCPICCREIKEKIKTYIS</sequence>
<dbReference type="GO" id="GO:0051726">
    <property type="term" value="P:regulation of cell cycle"/>
    <property type="evidence" value="ECO:0007669"/>
    <property type="project" value="TreeGrafter"/>
</dbReference>
<keyword evidence="12" id="KW-0833">Ubl conjugation pathway</keyword>
<dbReference type="Proteomes" id="UP000504632">
    <property type="component" value="Chromosome 2"/>
</dbReference>
<reference evidence="21" key="1">
    <citation type="submission" date="2025-08" db="UniProtKB">
        <authorList>
            <consortium name="RefSeq"/>
        </authorList>
    </citation>
    <scope>IDENTIFICATION</scope>
</reference>
<dbReference type="Pfam" id="PF13920">
    <property type="entry name" value="zf-C3HC4_3"/>
    <property type="match status" value="1"/>
</dbReference>
<dbReference type="Gene3D" id="1.10.1170.10">
    <property type="entry name" value="Inhibitor Of Apoptosis Protein (2mihbC-IAP-1), Chain A"/>
    <property type="match status" value="3"/>
</dbReference>
<dbReference type="SUPFAM" id="SSF57924">
    <property type="entry name" value="Inhibitor of apoptosis (IAP) repeat"/>
    <property type="match status" value="3"/>
</dbReference>
<evidence type="ECO:0000256" key="12">
    <source>
        <dbReference type="ARBA" id="ARBA00022786"/>
    </source>
</evidence>